<organism evidence="2 3">
    <name type="scientific">Volucribacter psittacicida</name>
    <dbReference type="NCBI Taxonomy" id="203482"/>
    <lineage>
        <taxon>Bacteria</taxon>
        <taxon>Pseudomonadati</taxon>
        <taxon>Pseudomonadota</taxon>
        <taxon>Gammaproteobacteria</taxon>
        <taxon>Pasteurellales</taxon>
        <taxon>Pasteurellaceae</taxon>
        <taxon>Volucribacter</taxon>
    </lineage>
</organism>
<evidence type="ECO:0000313" key="3">
    <source>
        <dbReference type="Proteomes" id="UP000294702"/>
    </source>
</evidence>
<dbReference type="AlphaFoldDB" id="A0A4R1GB97"/>
<keyword evidence="1" id="KW-0472">Membrane</keyword>
<dbReference type="EMBL" id="SMFT01000001">
    <property type="protein sequence ID" value="TCK01502.1"/>
    <property type="molecule type" value="Genomic_DNA"/>
</dbReference>
<reference evidence="2 3" key="1">
    <citation type="submission" date="2019-03" db="EMBL/GenBank/DDBJ databases">
        <title>Genomic Encyclopedia of Type Strains, Phase IV (KMG-IV): sequencing the most valuable type-strain genomes for metagenomic binning, comparative biology and taxonomic classification.</title>
        <authorList>
            <person name="Goeker M."/>
        </authorList>
    </citation>
    <scope>NUCLEOTIDE SEQUENCE [LARGE SCALE GENOMIC DNA]</scope>
    <source>
        <strain evidence="2 3">DSM 15534</strain>
    </source>
</reference>
<keyword evidence="1" id="KW-0812">Transmembrane</keyword>
<keyword evidence="3" id="KW-1185">Reference proteome</keyword>
<comment type="caution">
    <text evidence="2">The sequence shown here is derived from an EMBL/GenBank/DDBJ whole genome shotgun (WGS) entry which is preliminary data.</text>
</comment>
<gene>
    <name evidence="2" type="ORF">EV694_0115</name>
</gene>
<name>A0A4R1GB97_9PAST</name>
<feature type="transmembrane region" description="Helical" evidence="1">
    <location>
        <begin position="9"/>
        <end position="29"/>
    </location>
</feature>
<dbReference type="Proteomes" id="UP000294702">
    <property type="component" value="Unassembled WGS sequence"/>
</dbReference>
<evidence type="ECO:0000313" key="2">
    <source>
        <dbReference type="EMBL" id="TCK01502.1"/>
    </source>
</evidence>
<dbReference type="RefSeq" id="WP_132687777.1">
    <property type="nucleotide sequence ID" value="NZ_SMFT01000001.1"/>
</dbReference>
<keyword evidence="1" id="KW-1133">Transmembrane helix</keyword>
<accession>A0A4R1GB97</accession>
<proteinExistence type="predicted"/>
<evidence type="ECO:0000256" key="1">
    <source>
        <dbReference type="SAM" id="Phobius"/>
    </source>
</evidence>
<feature type="transmembrane region" description="Helical" evidence="1">
    <location>
        <begin position="49"/>
        <end position="67"/>
    </location>
</feature>
<sequence length="102" mass="12685">MIKRIINRIIFSIKDTIILIVCYEFSYWLKLYLDTGNIDQMDFFMSDYNFRRVIMLFTVSFTLMLFGEEIQNQLLYKTQKEKNRDNFGRYNEKYDKKYNRLR</sequence>
<protein>
    <submittedName>
        <fullName evidence="2">Uncharacterized protein</fullName>
    </submittedName>
</protein>